<dbReference type="AlphaFoldDB" id="A0A1C5I695"/>
<gene>
    <name evidence="1" type="ORF">GA0070609_2865</name>
</gene>
<organism evidence="1 2">
    <name type="scientific">Micromonospora echinaurantiaca</name>
    <dbReference type="NCBI Taxonomy" id="47857"/>
    <lineage>
        <taxon>Bacteria</taxon>
        <taxon>Bacillati</taxon>
        <taxon>Actinomycetota</taxon>
        <taxon>Actinomycetes</taxon>
        <taxon>Micromonosporales</taxon>
        <taxon>Micromonosporaceae</taxon>
        <taxon>Micromonospora</taxon>
    </lineage>
</organism>
<sequence length="174" mass="19419">MSYPHGTMCAMTTHHPTTRRLVYGHAQLHDCLAFADANTAAEEAEEIKALAAARTWGEARQVRMTHLSNPAAADEDFPDEDPADDEAFDINELNSVAEGDWPPMVTERAFKLLPEDLQDQFGERQFTALNGDYLEIPVDREGELVAELRNRGYEVSRDDEVINVLDGRSFSPLG</sequence>
<reference evidence="1 2" key="1">
    <citation type="submission" date="2016-06" db="EMBL/GenBank/DDBJ databases">
        <authorList>
            <person name="Kjaerup R.B."/>
            <person name="Dalgaard T.S."/>
            <person name="Juul-Madsen H.R."/>
        </authorList>
    </citation>
    <scope>NUCLEOTIDE SEQUENCE [LARGE SCALE GENOMIC DNA]</scope>
    <source>
        <strain evidence="1 2">DSM 43904</strain>
    </source>
</reference>
<evidence type="ECO:0000313" key="2">
    <source>
        <dbReference type="Proteomes" id="UP000198217"/>
    </source>
</evidence>
<dbReference type="Proteomes" id="UP000198217">
    <property type="component" value="Chromosome I"/>
</dbReference>
<proteinExistence type="predicted"/>
<evidence type="ECO:0000313" key="1">
    <source>
        <dbReference type="EMBL" id="SCG53683.1"/>
    </source>
</evidence>
<protein>
    <submittedName>
        <fullName evidence="1">Uncharacterized protein</fullName>
    </submittedName>
</protein>
<accession>A0A1C5I695</accession>
<dbReference type="EMBL" id="LT607750">
    <property type="protein sequence ID" value="SCG53683.1"/>
    <property type="molecule type" value="Genomic_DNA"/>
</dbReference>
<keyword evidence="2" id="KW-1185">Reference proteome</keyword>
<name>A0A1C5I695_9ACTN</name>